<dbReference type="GO" id="GO:0007155">
    <property type="term" value="P:cell adhesion"/>
    <property type="evidence" value="ECO:0007669"/>
    <property type="project" value="InterPro"/>
</dbReference>
<organism evidence="2 3">
    <name type="scientific">Pinctada imbricata</name>
    <name type="common">Atlantic pearl-oyster</name>
    <name type="synonym">Pinctada martensii</name>
    <dbReference type="NCBI Taxonomy" id="66713"/>
    <lineage>
        <taxon>Eukaryota</taxon>
        <taxon>Metazoa</taxon>
        <taxon>Spiralia</taxon>
        <taxon>Lophotrochozoa</taxon>
        <taxon>Mollusca</taxon>
        <taxon>Bivalvia</taxon>
        <taxon>Autobranchia</taxon>
        <taxon>Pteriomorphia</taxon>
        <taxon>Pterioida</taxon>
        <taxon>Pterioidea</taxon>
        <taxon>Pteriidae</taxon>
        <taxon>Pinctada</taxon>
    </lineage>
</organism>
<dbReference type="AlphaFoldDB" id="A0AA89C4Z4"/>
<evidence type="ECO:0000259" key="1">
    <source>
        <dbReference type="Pfam" id="PF09458"/>
    </source>
</evidence>
<comment type="caution">
    <text evidence="2">The sequence shown here is derived from an EMBL/GenBank/DDBJ whole genome shotgun (WGS) entry which is preliminary data.</text>
</comment>
<dbReference type="InterPro" id="IPR037221">
    <property type="entry name" value="H-type_lectin_dom_sf"/>
</dbReference>
<dbReference type="Proteomes" id="UP001186944">
    <property type="component" value="Unassembled WGS sequence"/>
</dbReference>
<dbReference type="SUPFAM" id="SSF141086">
    <property type="entry name" value="Agglutinin HPA-like"/>
    <property type="match status" value="1"/>
</dbReference>
<name>A0AA89C4Z4_PINIB</name>
<evidence type="ECO:0000313" key="3">
    <source>
        <dbReference type="Proteomes" id="UP001186944"/>
    </source>
</evidence>
<reference evidence="2" key="1">
    <citation type="submission" date="2019-08" db="EMBL/GenBank/DDBJ databases">
        <title>The improved chromosome-level genome for the pearl oyster Pinctada fucata martensii using PacBio sequencing and Hi-C.</title>
        <authorList>
            <person name="Zheng Z."/>
        </authorList>
    </citation>
    <scope>NUCLEOTIDE SEQUENCE</scope>
    <source>
        <strain evidence="2">ZZ-2019</strain>
        <tissue evidence="2">Adductor muscle</tissue>
    </source>
</reference>
<gene>
    <name evidence="2" type="ORF">FSP39_006669</name>
</gene>
<sequence length="52" mass="5865">MTLLDSEHTTNVRAIIETKDISRYGFTLILTKHADSKQWGIAASWMACPARD</sequence>
<keyword evidence="3" id="KW-1185">Reference proteome</keyword>
<dbReference type="Gene3D" id="2.60.40.2080">
    <property type="match status" value="1"/>
</dbReference>
<dbReference type="GO" id="GO:0030246">
    <property type="term" value="F:carbohydrate binding"/>
    <property type="evidence" value="ECO:0007669"/>
    <property type="project" value="InterPro"/>
</dbReference>
<evidence type="ECO:0000313" key="2">
    <source>
        <dbReference type="EMBL" id="KAK3099592.1"/>
    </source>
</evidence>
<protein>
    <recommendedName>
        <fullName evidence="1">H-type lectin domain-containing protein</fullName>
    </recommendedName>
</protein>
<dbReference type="InterPro" id="IPR019019">
    <property type="entry name" value="H-type_lectin_domain"/>
</dbReference>
<dbReference type="EMBL" id="VSWD01000006">
    <property type="protein sequence ID" value="KAK3099592.1"/>
    <property type="molecule type" value="Genomic_DNA"/>
</dbReference>
<dbReference type="Pfam" id="PF09458">
    <property type="entry name" value="H_lectin"/>
    <property type="match status" value="1"/>
</dbReference>
<proteinExistence type="predicted"/>
<accession>A0AA89C4Z4</accession>
<feature type="domain" description="H-type lectin" evidence="1">
    <location>
        <begin position="2"/>
        <end position="47"/>
    </location>
</feature>